<keyword evidence="2" id="KW-1185">Reference proteome</keyword>
<proteinExistence type="predicted"/>
<comment type="caution">
    <text evidence="1">The sequence shown here is derived from an EMBL/GenBank/DDBJ whole genome shotgun (WGS) entry which is preliminary data.</text>
</comment>
<sequence>MADPLASIDAWGSPSASVAALSPLPDEERQDDIKQSNNGYFAEGLRGTAHGEDDDDDTPLSTTLQRAKDGQMAGSGALPTQKALPITPYLKVRITGLERNRKDLLIRFDANTNLPTFRTNMYRNMQRSYVEFQAFADHLAYANPQTILPALPLPQTSAITDDEDDRLVRIALQRWFTRVCEDPVLQQDNEMRSFVESDFGYQPAVKNITHRATSSTGGGAFSSISRVFRKGPPDENEDLQTAKAELAKLEDKWAEAAKAVAGTSKSRRALAPVLAETGAKMVSLASVESSTDLAAALRRLGKTWEAMGSIAQAQAISDNIILSDSLGYQSLHARQAKDTLIHRTQVLEDAQTASKNAIHKRRAVEKLRGNSRIDPGKVDDAIEEMREAQDLDETFARRVAAISTNLRAALQVHSRQAHDDAALMLIEHAKSKIMYEKQLLKELEAVRPEIANIGKPAREKQKIRPANPQPVMHSRPGNDPESSHSSGSSSMRPHVPNLRTDNVAQSMFIPPSQPANVSPTQQRTPLPRMLSTGLQSAYPYQSSGPPPNPGPQTGYGPFSAQSVSTPAGPYSAQSASTPLAHPGQGMAQSMYHPGAAAQAEAARMASSVYGANVDYSRGNPQQFGARKSKLDERVAARSLANMF</sequence>
<dbReference type="Proteomes" id="UP001241377">
    <property type="component" value="Unassembled WGS sequence"/>
</dbReference>
<name>A0ACC2W3D3_9TREE</name>
<evidence type="ECO:0000313" key="1">
    <source>
        <dbReference type="EMBL" id="KAJ9105152.1"/>
    </source>
</evidence>
<protein>
    <submittedName>
        <fullName evidence="1">Uncharacterized protein</fullName>
    </submittedName>
</protein>
<gene>
    <name evidence="1" type="ORF">QFC19_003610</name>
</gene>
<evidence type="ECO:0000313" key="2">
    <source>
        <dbReference type="Proteomes" id="UP001241377"/>
    </source>
</evidence>
<organism evidence="1 2">
    <name type="scientific">Naganishia cerealis</name>
    <dbReference type="NCBI Taxonomy" id="610337"/>
    <lineage>
        <taxon>Eukaryota</taxon>
        <taxon>Fungi</taxon>
        <taxon>Dikarya</taxon>
        <taxon>Basidiomycota</taxon>
        <taxon>Agaricomycotina</taxon>
        <taxon>Tremellomycetes</taxon>
        <taxon>Filobasidiales</taxon>
        <taxon>Filobasidiaceae</taxon>
        <taxon>Naganishia</taxon>
    </lineage>
</organism>
<reference evidence="1" key="1">
    <citation type="submission" date="2023-04" db="EMBL/GenBank/DDBJ databases">
        <title>Draft Genome sequencing of Naganishia species isolated from polar environments using Oxford Nanopore Technology.</title>
        <authorList>
            <person name="Leo P."/>
            <person name="Venkateswaran K."/>
        </authorList>
    </citation>
    <scope>NUCLEOTIDE SEQUENCE</scope>
    <source>
        <strain evidence="1">MNA-CCFEE 5261</strain>
    </source>
</reference>
<accession>A0ACC2W3D3</accession>
<dbReference type="EMBL" id="JASBWR010000035">
    <property type="protein sequence ID" value="KAJ9105152.1"/>
    <property type="molecule type" value="Genomic_DNA"/>
</dbReference>